<dbReference type="Pfam" id="PF07250">
    <property type="entry name" value="Glyoxal_oxid_N"/>
    <property type="match status" value="1"/>
</dbReference>
<feature type="compositionally biased region" description="Low complexity" evidence="2">
    <location>
        <begin position="172"/>
        <end position="184"/>
    </location>
</feature>
<reference evidence="4 5" key="1">
    <citation type="journal article" date="2018" name="Nat. Ecol. Evol.">
        <title>Pezizomycetes genomes reveal the molecular basis of ectomycorrhizal truffle lifestyle.</title>
        <authorList>
            <person name="Murat C."/>
            <person name="Payen T."/>
            <person name="Noel B."/>
            <person name="Kuo A."/>
            <person name="Morin E."/>
            <person name="Chen J."/>
            <person name="Kohler A."/>
            <person name="Krizsan K."/>
            <person name="Balestrini R."/>
            <person name="Da Silva C."/>
            <person name="Montanini B."/>
            <person name="Hainaut M."/>
            <person name="Levati E."/>
            <person name="Barry K.W."/>
            <person name="Belfiori B."/>
            <person name="Cichocki N."/>
            <person name="Clum A."/>
            <person name="Dockter R.B."/>
            <person name="Fauchery L."/>
            <person name="Guy J."/>
            <person name="Iotti M."/>
            <person name="Le Tacon F."/>
            <person name="Lindquist E.A."/>
            <person name="Lipzen A."/>
            <person name="Malagnac F."/>
            <person name="Mello A."/>
            <person name="Molinier V."/>
            <person name="Miyauchi S."/>
            <person name="Poulain J."/>
            <person name="Riccioni C."/>
            <person name="Rubini A."/>
            <person name="Sitrit Y."/>
            <person name="Splivallo R."/>
            <person name="Traeger S."/>
            <person name="Wang M."/>
            <person name="Zifcakova L."/>
            <person name="Wipf D."/>
            <person name="Zambonelli A."/>
            <person name="Paolocci F."/>
            <person name="Nowrousian M."/>
            <person name="Ottonello S."/>
            <person name="Baldrian P."/>
            <person name="Spatafora J.W."/>
            <person name="Henrissat B."/>
            <person name="Nagy L.G."/>
            <person name="Aury J.M."/>
            <person name="Wincker P."/>
            <person name="Grigoriev I.V."/>
            <person name="Bonfante P."/>
            <person name="Martin F.M."/>
        </authorList>
    </citation>
    <scope>NUCLEOTIDE SEQUENCE [LARGE SCALE GENOMIC DNA]</scope>
    <source>
        <strain evidence="4 5">RN42</strain>
    </source>
</reference>
<proteinExistence type="predicted"/>
<protein>
    <recommendedName>
        <fullName evidence="3">WSC domain-containing protein</fullName>
    </recommendedName>
</protein>
<dbReference type="PANTHER" id="PTHR32208">
    <property type="entry name" value="SECRETED PROTEIN-RELATED"/>
    <property type="match status" value="1"/>
</dbReference>
<feature type="domain" description="WSC" evidence="3">
    <location>
        <begin position="426"/>
        <end position="522"/>
    </location>
</feature>
<evidence type="ECO:0000256" key="1">
    <source>
        <dbReference type="ARBA" id="ARBA00022729"/>
    </source>
</evidence>
<evidence type="ECO:0000313" key="4">
    <source>
        <dbReference type="EMBL" id="RPA85829.1"/>
    </source>
</evidence>
<dbReference type="InterPro" id="IPR037293">
    <property type="entry name" value="Gal_Oxidase_central_sf"/>
</dbReference>
<feature type="region of interest" description="Disordered" evidence="2">
    <location>
        <begin position="280"/>
        <end position="309"/>
    </location>
</feature>
<dbReference type="Pfam" id="PF01822">
    <property type="entry name" value="WSC"/>
    <property type="match status" value="4"/>
</dbReference>
<evidence type="ECO:0000256" key="2">
    <source>
        <dbReference type="SAM" id="MobiDB-lite"/>
    </source>
</evidence>
<accession>A0A3N4IJ01</accession>
<dbReference type="InterPro" id="IPR009880">
    <property type="entry name" value="Glyoxal_oxidase_N"/>
</dbReference>
<evidence type="ECO:0000313" key="5">
    <source>
        <dbReference type="Proteomes" id="UP000275078"/>
    </source>
</evidence>
<dbReference type="PROSITE" id="PS51212">
    <property type="entry name" value="WSC"/>
    <property type="match status" value="4"/>
</dbReference>
<dbReference type="InterPro" id="IPR011043">
    <property type="entry name" value="Gal_Oxase/kelch_b-propeller"/>
</dbReference>
<dbReference type="PANTHER" id="PTHR32208:SF105">
    <property type="entry name" value="COPPER RADICAL OXIDASE"/>
    <property type="match status" value="1"/>
</dbReference>
<gene>
    <name evidence="4" type="ORF">BJ508DRAFT_411799</name>
</gene>
<dbReference type="InterPro" id="IPR015202">
    <property type="entry name" value="GO-like_E_set"/>
</dbReference>
<dbReference type="InterPro" id="IPR002889">
    <property type="entry name" value="WSC_carb-bd"/>
</dbReference>
<dbReference type="SMART" id="SM00321">
    <property type="entry name" value="WSC"/>
    <property type="match status" value="4"/>
</dbReference>
<dbReference type="STRING" id="1160509.A0A3N4IJ01"/>
<keyword evidence="5" id="KW-1185">Reference proteome</keyword>
<dbReference type="EMBL" id="ML119652">
    <property type="protein sequence ID" value="RPA85829.1"/>
    <property type="molecule type" value="Genomic_DNA"/>
</dbReference>
<dbReference type="Proteomes" id="UP000275078">
    <property type="component" value="Unassembled WGS sequence"/>
</dbReference>
<feature type="compositionally biased region" description="Low complexity" evidence="2">
    <location>
        <begin position="33"/>
        <end position="51"/>
    </location>
</feature>
<dbReference type="AlphaFoldDB" id="A0A3N4IJ01"/>
<dbReference type="Gene3D" id="2.60.40.10">
    <property type="entry name" value="Immunoglobulins"/>
    <property type="match status" value="1"/>
</dbReference>
<sequence>MVCNGDVTTFCGGNGRMNVYDYNDAVTDIATPLPGTATSTTTGTSTAEPEPTVGPTDEGFEGWDSLGCYVDQIGLRTLAFGFPVAAPFTTQKCLNVCKANGYKYAGTEYGGECFCDNSFKNGGGPAPDGNAYCNMECAGAPTEICGGPNRLSVYENTEEPATTTTTGGGAGPTTTTTPPAAEPTDGWNDIGCYTDGAARALSHYEIVPGNTVEKCTAACQSGGYKYAGMEYGAECYCGNTIANGHTKATSGCDMPCAGNPEQLCGGPFRLNVWSFFDSGAPPTTTTTTSTDPEEPTPDPTATTAPGGVETGLPEGFDYYGCYIDGAQGRIMRFEQPGDPQMTVESCANRCNTLGYKVAGMQYSTQCFCDNYIQNGGTVTTEGQCNMACGGSASQKCGGPNRMNIYAKGDLETYQPPAVQDDDLPGEWEYKGCLVDDPVLRTFKYQLELAENNTATNCLSRCSEYGYGSGGMEFGKECFCGDYSEILAAGAAIRPESECNTPCTGNPEKICGGGGRISYYSWRGNLEKWNYPAGDAAGRYEFLIGGVVIPLITTPGINGKITFVEKFGTGALNTTGAYEFDPSLVPSMSAWREMTGIKTDVFCAAGLILPDKAGRQISIGGWANDATYGVRLYTPDGSPGVDGVNQWQENVNAVSLQIGRWYPTNMIMTNGSILVVGGQIGSNGAPIPNLEILPKPEGGYVKHCDYLERTDPYNLYPYLAVLPSGGIFVAYYNEARVLDPVTLDTVKELPNIPAAVNNFLGGRTYPFEGTAVLLPQLAPYSDPLRILICGGSTPGPEIAIDNCVSIAPDEPEAEWTIERMPNPRVISCMSALPDGTYLIANGALQGRAGFGTATGPNLNAVLYDPWKPLHQRMSVMANTTIPRMYHSEAQLLMDGRVLIAGSDPQDPRYDQEYRVEVFIPPYLTSGLPRPEFTIVDKDWAHNDRVEFTLTSGTAAKVSLIAADSSTHGNSMGQRTIFPEFTCTGATCSVVAPPDGKICPPSWYMMFVLSDDGVPSIATWVRIGGDPAQLGNWPDHPDFDVPGI</sequence>
<feature type="region of interest" description="Disordered" evidence="2">
    <location>
        <begin position="158"/>
        <end position="184"/>
    </location>
</feature>
<dbReference type="Pfam" id="PF09118">
    <property type="entry name" value="GO-like_E_set"/>
    <property type="match status" value="1"/>
</dbReference>
<feature type="domain" description="WSC" evidence="3">
    <location>
        <begin position="62"/>
        <end position="157"/>
    </location>
</feature>
<feature type="domain" description="WSC" evidence="3">
    <location>
        <begin position="315"/>
        <end position="408"/>
    </location>
</feature>
<keyword evidence="1" id="KW-0732">Signal</keyword>
<dbReference type="InterPro" id="IPR014756">
    <property type="entry name" value="Ig_E-set"/>
</dbReference>
<feature type="domain" description="WSC" evidence="3">
    <location>
        <begin position="186"/>
        <end position="276"/>
    </location>
</feature>
<organism evidence="4 5">
    <name type="scientific">Ascobolus immersus RN42</name>
    <dbReference type="NCBI Taxonomy" id="1160509"/>
    <lineage>
        <taxon>Eukaryota</taxon>
        <taxon>Fungi</taxon>
        <taxon>Dikarya</taxon>
        <taxon>Ascomycota</taxon>
        <taxon>Pezizomycotina</taxon>
        <taxon>Pezizomycetes</taxon>
        <taxon>Pezizales</taxon>
        <taxon>Ascobolaceae</taxon>
        <taxon>Ascobolus</taxon>
    </lineage>
</organism>
<feature type="region of interest" description="Disordered" evidence="2">
    <location>
        <begin position="33"/>
        <end position="57"/>
    </location>
</feature>
<name>A0A3N4IJ01_ASCIM</name>
<dbReference type="SUPFAM" id="SSF50965">
    <property type="entry name" value="Galactose oxidase, central domain"/>
    <property type="match status" value="1"/>
</dbReference>
<dbReference type="SUPFAM" id="SSF81296">
    <property type="entry name" value="E set domains"/>
    <property type="match status" value="1"/>
</dbReference>
<dbReference type="Gene3D" id="2.130.10.80">
    <property type="entry name" value="Galactose oxidase/kelch, beta-propeller"/>
    <property type="match status" value="1"/>
</dbReference>
<feature type="compositionally biased region" description="Low complexity" evidence="2">
    <location>
        <begin position="280"/>
        <end position="290"/>
    </location>
</feature>
<dbReference type="OrthoDB" id="2019572at2759"/>
<dbReference type="CDD" id="cd02851">
    <property type="entry name" value="E_set_GO_C"/>
    <property type="match status" value="1"/>
</dbReference>
<evidence type="ECO:0000259" key="3">
    <source>
        <dbReference type="PROSITE" id="PS51212"/>
    </source>
</evidence>
<dbReference type="InterPro" id="IPR013783">
    <property type="entry name" value="Ig-like_fold"/>
</dbReference>